<dbReference type="OMA" id="IDAHPFF"/>
<evidence type="ECO:0000256" key="2">
    <source>
        <dbReference type="SAM" id="Phobius"/>
    </source>
</evidence>
<gene>
    <name evidence="3" type="ORF">RHOBADRAFT_51531</name>
</gene>
<organism evidence="3 4">
    <name type="scientific">Rhodotorula graminis (strain WP1)</name>
    <dbReference type="NCBI Taxonomy" id="578459"/>
    <lineage>
        <taxon>Eukaryota</taxon>
        <taxon>Fungi</taxon>
        <taxon>Dikarya</taxon>
        <taxon>Basidiomycota</taxon>
        <taxon>Pucciniomycotina</taxon>
        <taxon>Microbotryomycetes</taxon>
        <taxon>Sporidiobolales</taxon>
        <taxon>Sporidiobolaceae</taxon>
        <taxon>Rhodotorula</taxon>
    </lineage>
</organism>
<evidence type="ECO:0008006" key="5">
    <source>
        <dbReference type="Google" id="ProtNLM"/>
    </source>
</evidence>
<protein>
    <recommendedName>
        <fullName evidence="5">Proteophosphoglycan ppg4</fullName>
    </recommendedName>
</protein>
<reference evidence="3 4" key="1">
    <citation type="journal article" date="2015" name="Front. Microbiol.">
        <title>Genome sequence of the plant growth promoting endophytic yeast Rhodotorula graminis WP1.</title>
        <authorList>
            <person name="Firrincieli A."/>
            <person name="Otillar R."/>
            <person name="Salamov A."/>
            <person name="Schmutz J."/>
            <person name="Khan Z."/>
            <person name="Redman R.S."/>
            <person name="Fleck N.D."/>
            <person name="Lindquist E."/>
            <person name="Grigoriev I.V."/>
            <person name="Doty S.L."/>
        </authorList>
    </citation>
    <scope>NUCLEOTIDE SEQUENCE [LARGE SCALE GENOMIC DNA]</scope>
    <source>
        <strain evidence="3 4">WP1</strain>
    </source>
</reference>
<feature type="transmembrane region" description="Helical" evidence="2">
    <location>
        <begin position="30"/>
        <end position="48"/>
    </location>
</feature>
<sequence length="343" mass="36147">MAIWDGSSSALLSRVGSTHGWLSATTPHPAVPFSIFAIAHAVRVACAYRGIARAGGYDKQLGNLQAALVPLVLILGGSTVSSVLLGLVPGWVVTPIPVATYGLIPLLAAKTGLVSLILSLPTLPRESLFCVVDGFSRIMGMTTLGVDVVLTHPNEAVRSSPWAMILVAFLSGGGGGMLVPMFKMFGPEWGFTTTPAFVKSGLPIDVWSAAFIGYVYATLIDAHPFFRRPVSYLLANVPALRQHVFDVPKGYLGASVRRSALLQPAEAKIFCALLLTAMLFTSRLVLPVVRRTLSSSPSASSAKAAAQKQRKQLAAGVRDAQQAVASGVQGAKSKAGVRERKTQ</sequence>
<feature type="region of interest" description="Disordered" evidence="1">
    <location>
        <begin position="297"/>
        <end position="318"/>
    </location>
</feature>
<feature type="transmembrane region" description="Helical" evidence="2">
    <location>
        <begin position="98"/>
        <end position="120"/>
    </location>
</feature>
<feature type="region of interest" description="Disordered" evidence="1">
    <location>
        <begin position="324"/>
        <end position="343"/>
    </location>
</feature>
<feature type="transmembrane region" description="Helical" evidence="2">
    <location>
        <begin position="68"/>
        <end position="92"/>
    </location>
</feature>
<feature type="transmembrane region" description="Helical" evidence="2">
    <location>
        <begin position="206"/>
        <end position="226"/>
    </location>
</feature>
<dbReference type="Proteomes" id="UP000053890">
    <property type="component" value="Unassembled WGS sequence"/>
</dbReference>
<evidence type="ECO:0000313" key="3">
    <source>
        <dbReference type="EMBL" id="KPV77713.1"/>
    </source>
</evidence>
<dbReference type="EMBL" id="KQ474074">
    <property type="protein sequence ID" value="KPV77713.1"/>
    <property type="molecule type" value="Genomic_DNA"/>
</dbReference>
<dbReference type="GeneID" id="28976341"/>
<keyword evidence="4" id="KW-1185">Reference proteome</keyword>
<evidence type="ECO:0000256" key="1">
    <source>
        <dbReference type="SAM" id="MobiDB-lite"/>
    </source>
</evidence>
<keyword evidence="2" id="KW-0812">Transmembrane</keyword>
<evidence type="ECO:0000313" key="4">
    <source>
        <dbReference type="Proteomes" id="UP000053890"/>
    </source>
</evidence>
<dbReference type="AlphaFoldDB" id="A0A194SAG6"/>
<accession>A0A194SAG6</accession>
<feature type="transmembrane region" description="Helical" evidence="2">
    <location>
        <begin position="162"/>
        <end position="185"/>
    </location>
</feature>
<proteinExistence type="predicted"/>
<keyword evidence="2" id="KW-1133">Transmembrane helix</keyword>
<keyword evidence="2" id="KW-0472">Membrane</keyword>
<name>A0A194SAG6_RHOGW</name>
<dbReference type="RefSeq" id="XP_018273762.1">
    <property type="nucleotide sequence ID" value="XM_018415893.1"/>
</dbReference>
<dbReference type="OrthoDB" id="2520628at2759"/>